<evidence type="ECO:0000313" key="6">
    <source>
        <dbReference type="Proteomes" id="UP001501081"/>
    </source>
</evidence>
<dbReference type="Gene3D" id="2.40.170.20">
    <property type="entry name" value="TonB-dependent receptor, beta-barrel domain"/>
    <property type="match status" value="1"/>
</dbReference>
<sequence>MVLNLSLKRDVNGNANLDHEVLMKGFILLSFLFLNILNAQAQFKISGKVTNAKNDDLPFVIVKIFNGDKQISYSQTDSLGVYNLNNLKEGAYSVLYSGLFITEKKRIINLKSDTIINVTVDEISNNLKDVNISFRKNIIERKIDRTVFNAENSIAAIGTDALELLAKIPGVRVLNDKVSLVGKGTVNVMINDRLIQLTADDLSDYLKSISSDNISKIEIITNPPAKYDAQGNSGLINIVLKKVSTELFSGSVNAGFNQAAHPTFSSGGNLNFRKNKITIFSNLNFRKGSLVPFEQSNVFYPNQTWNIINKDRNFRTVPSGQIGIDYQLSKKAILGLSYNGGFTNFHSEEKIVTSIFNNASSLDSLLNSDANAKIRSHYNAVNIYFKQALDSAGKQITINGDWFKYKDDKSRQFDNTSYTGNGLVIPGSFAEYLSTSKQNIDLFTLKIDVDLPYKPFTLSFGSKLSFIKNESDVAFYQSVNDIYKLNPEQSNLFDYQENTQALYFDLNKSVKNWSFQLGLRGEHTQIKGVSLDNINSNNYFKLFPTAFLSYKLNDKSTFSVNYGRRINRPAYKKLNPFRWYSNQYAYAEGNPQLQPSYNNNIEIAHNYASVFSTTFTYSHTSNGYNDVNFINANSNIQVLKPVNFITGYNYQISNAVTFSEIKWFDSTNQLDVFYSVFKSNIPQTLNRVEGYGAYVSTINQFRFNQSKTFLGDVSFWYQFPTIDGLNKNKSQYNLDLGLKTILMNKTLQIALNATDVLKTNKYRFSSLINNLKQEYNNYYDSRQLRLTIRYNFGSDKLKQRTAKAGNEEERRRSQ</sequence>
<dbReference type="InterPro" id="IPR013783">
    <property type="entry name" value="Ig-like_fold"/>
</dbReference>
<dbReference type="InterPro" id="IPR037066">
    <property type="entry name" value="Plug_dom_sf"/>
</dbReference>
<dbReference type="Pfam" id="PF14905">
    <property type="entry name" value="OMP_b-brl_3"/>
    <property type="match status" value="1"/>
</dbReference>
<dbReference type="PANTHER" id="PTHR40980">
    <property type="entry name" value="PLUG DOMAIN-CONTAINING PROTEIN"/>
    <property type="match status" value="1"/>
</dbReference>
<name>A0ABP7P3G0_9SPHI</name>
<comment type="subcellular location">
    <subcellularLocation>
        <location evidence="1">Cell outer membrane</location>
    </subcellularLocation>
</comment>
<keyword evidence="6" id="KW-1185">Reference proteome</keyword>
<keyword evidence="3" id="KW-0998">Cell outer membrane</keyword>
<evidence type="ECO:0000256" key="3">
    <source>
        <dbReference type="ARBA" id="ARBA00023237"/>
    </source>
</evidence>
<evidence type="ECO:0000256" key="1">
    <source>
        <dbReference type="ARBA" id="ARBA00004442"/>
    </source>
</evidence>
<dbReference type="InterPro" id="IPR041700">
    <property type="entry name" value="OMP_b-brl_3"/>
</dbReference>
<proteinExistence type="predicted"/>
<reference evidence="6" key="1">
    <citation type="journal article" date="2019" name="Int. J. Syst. Evol. Microbiol.">
        <title>The Global Catalogue of Microorganisms (GCM) 10K type strain sequencing project: providing services to taxonomists for standard genome sequencing and annotation.</title>
        <authorList>
            <consortium name="The Broad Institute Genomics Platform"/>
            <consortium name="The Broad Institute Genome Sequencing Center for Infectious Disease"/>
            <person name="Wu L."/>
            <person name="Ma J."/>
        </authorList>
    </citation>
    <scope>NUCLEOTIDE SEQUENCE [LARGE SCALE GENOMIC DNA]</scope>
    <source>
        <strain evidence="6">JCM 17338</strain>
    </source>
</reference>
<accession>A0ABP7P3G0</accession>
<feature type="domain" description="Outer membrane protein beta-barrel" evidence="4">
    <location>
        <begin position="389"/>
        <end position="790"/>
    </location>
</feature>
<dbReference type="Gene3D" id="2.60.40.10">
    <property type="entry name" value="Immunoglobulins"/>
    <property type="match status" value="1"/>
</dbReference>
<evidence type="ECO:0000259" key="4">
    <source>
        <dbReference type="Pfam" id="PF14905"/>
    </source>
</evidence>
<protein>
    <submittedName>
        <fullName evidence="5">Outer membrane beta-barrel family protein</fullName>
    </submittedName>
</protein>
<dbReference type="PANTHER" id="PTHR40980:SF3">
    <property type="entry name" value="TONB-DEPENDENT RECEPTOR-LIKE BETA-BARREL DOMAIN-CONTAINING PROTEIN"/>
    <property type="match status" value="1"/>
</dbReference>
<comment type="caution">
    <text evidence="5">The sequence shown here is derived from an EMBL/GenBank/DDBJ whole genome shotgun (WGS) entry which is preliminary data.</text>
</comment>
<dbReference type="Gene3D" id="2.170.130.10">
    <property type="entry name" value="TonB-dependent receptor, plug domain"/>
    <property type="match status" value="1"/>
</dbReference>
<dbReference type="SUPFAM" id="SSF56935">
    <property type="entry name" value="Porins"/>
    <property type="match status" value="1"/>
</dbReference>
<dbReference type="InterPro" id="IPR008969">
    <property type="entry name" value="CarboxyPept-like_regulatory"/>
</dbReference>
<dbReference type="EMBL" id="BAABAK010000004">
    <property type="protein sequence ID" value="GAA3959007.1"/>
    <property type="molecule type" value="Genomic_DNA"/>
</dbReference>
<organism evidence="5 6">
    <name type="scientific">Pedobacter ginsengiterrae</name>
    <dbReference type="NCBI Taxonomy" id="871696"/>
    <lineage>
        <taxon>Bacteria</taxon>
        <taxon>Pseudomonadati</taxon>
        <taxon>Bacteroidota</taxon>
        <taxon>Sphingobacteriia</taxon>
        <taxon>Sphingobacteriales</taxon>
        <taxon>Sphingobacteriaceae</taxon>
        <taxon>Pedobacter</taxon>
    </lineage>
</organism>
<gene>
    <name evidence="5" type="ORF">GCM10022246_10640</name>
</gene>
<dbReference type="InterPro" id="IPR036942">
    <property type="entry name" value="Beta-barrel_TonB_sf"/>
</dbReference>
<dbReference type="SUPFAM" id="SSF49464">
    <property type="entry name" value="Carboxypeptidase regulatory domain-like"/>
    <property type="match status" value="1"/>
</dbReference>
<evidence type="ECO:0000313" key="5">
    <source>
        <dbReference type="EMBL" id="GAA3959007.1"/>
    </source>
</evidence>
<keyword evidence="2" id="KW-0472">Membrane</keyword>
<evidence type="ECO:0000256" key="2">
    <source>
        <dbReference type="ARBA" id="ARBA00023136"/>
    </source>
</evidence>
<dbReference type="Proteomes" id="UP001501081">
    <property type="component" value="Unassembled WGS sequence"/>
</dbReference>